<dbReference type="GO" id="GO:0032040">
    <property type="term" value="C:small-subunit processome"/>
    <property type="evidence" value="ECO:0007669"/>
    <property type="project" value="TreeGrafter"/>
</dbReference>
<dbReference type="InterPro" id="IPR059157">
    <property type="entry name" value="WDR36-Utp21_N"/>
</dbReference>
<proteinExistence type="predicted"/>
<dbReference type="Gene3D" id="2.130.10.10">
    <property type="entry name" value="YVTN repeat-like/Quinoprotein amine dehydrogenase"/>
    <property type="match status" value="1"/>
</dbReference>
<dbReference type="InterPro" id="IPR015943">
    <property type="entry name" value="WD40/YVTN_repeat-like_dom_sf"/>
</dbReference>
<dbReference type="EMBL" id="LGRX02015561">
    <property type="protein sequence ID" value="KAK3263316.1"/>
    <property type="molecule type" value="Genomic_DNA"/>
</dbReference>
<dbReference type="SUPFAM" id="SSF50978">
    <property type="entry name" value="WD40 repeat-like"/>
    <property type="match status" value="1"/>
</dbReference>
<protein>
    <recommendedName>
        <fullName evidence="1">WDR36/Utp21 N-terminal domain-containing protein</fullName>
    </recommendedName>
</protein>
<evidence type="ECO:0000313" key="3">
    <source>
        <dbReference type="Proteomes" id="UP001190700"/>
    </source>
</evidence>
<accession>A0AAE0FQH9</accession>
<name>A0AAE0FQH9_9CHLO</name>
<dbReference type="InterPro" id="IPR036322">
    <property type="entry name" value="WD40_repeat_dom_sf"/>
</dbReference>
<dbReference type="GO" id="GO:0034388">
    <property type="term" value="C:Pwp2p-containing subcomplex of 90S preribosome"/>
    <property type="evidence" value="ECO:0007669"/>
    <property type="project" value="TreeGrafter"/>
</dbReference>
<sequence length="185" mass="20299">MALFQPFRALGYVADDVPFAINRRGKEHFVTISVGKAWQIYNCAKITLVFVGPQLEKRIRALACKGDLTYAASGKNIVVSKRAKVEGTWSGHTGKVNFILALSDYVLSLGEDSRLLVWQSGNYDGPVKDMQLPEGVTPSAIAHPPTYLNKVVVGSEEGPLYLYNFSSEKLIYTFKYAPGAVPPAE</sequence>
<feature type="domain" description="WDR36/Utp21 N-terminal" evidence="1">
    <location>
        <begin position="30"/>
        <end position="181"/>
    </location>
</feature>
<organism evidence="2 3">
    <name type="scientific">Cymbomonas tetramitiformis</name>
    <dbReference type="NCBI Taxonomy" id="36881"/>
    <lineage>
        <taxon>Eukaryota</taxon>
        <taxon>Viridiplantae</taxon>
        <taxon>Chlorophyta</taxon>
        <taxon>Pyramimonadophyceae</taxon>
        <taxon>Pyramimonadales</taxon>
        <taxon>Pyramimonadaceae</taxon>
        <taxon>Cymbomonas</taxon>
    </lineage>
</organism>
<dbReference type="Pfam" id="PF25171">
    <property type="entry name" value="Beta-prop_WDR36-Utp21_1st"/>
    <property type="match status" value="1"/>
</dbReference>
<dbReference type="AlphaFoldDB" id="A0AAE0FQH9"/>
<reference evidence="2 3" key="1">
    <citation type="journal article" date="2015" name="Genome Biol. Evol.">
        <title>Comparative Genomics of a Bacterivorous Green Alga Reveals Evolutionary Causalities and Consequences of Phago-Mixotrophic Mode of Nutrition.</title>
        <authorList>
            <person name="Burns J.A."/>
            <person name="Paasch A."/>
            <person name="Narechania A."/>
            <person name="Kim E."/>
        </authorList>
    </citation>
    <scope>NUCLEOTIDE SEQUENCE [LARGE SCALE GENOMIC DNA]</scope>
    <source>
        <strain evidence="2 3">PLY_AMNH</strain>
    </source>
</reference>
<evidence type="ECO:0000259" key="1">
    <source>
        <dbReference type="Pfam" id="PF25171"/>
    </source>
</evidence>
<dbReference type="GO" id="GO:0006364">
    <property type="term" value="P:rRNA processing"/>
    <property type="evidence" value="ECO:0007669"/>
    <property type="project" value="TreeGrafter"/>
</dbReference>
<comment type="caution">
    <text evidence="2">The sequence shown here is derived from an EMBL/GenBank/DDBJ whole genome shotgun (WGS) entry which is preliminary data.</text>
</comment>
<evidence type="ECO:0000313" key="2">
    <source>
        <dbReference type="EMBL" id="KAK3263316.1"/>
    </source>
</evidence>
<keyword evidence="3" id="KW-1185">Reference proteome</keyword>
<dbReference type="PANTHER" id="PTHR22840">
    <property type="entry name" value="WD REPEAT-CONTAINING PROTEIN 36"/>
    <property type="match status" value="1"/>
</dbReference>
<dbReference type="PANTHER" id="PTHR22840:SF12">
    <property type="entry name" value="WD REPEAT-CONTAINING PROTEIN 36"/>
    <property type="match status" value="1"/>
</dbReference>
<gene>
    <name evidence="2" type="ORF">CYMTET_27870</name>
</gene>
<dbReference type="Proteomes" id="UP001190700">
    <property type="component" value="Unassembled WGS sequence"/>
</dbReference>